<dbReference type="OrthoDB" id="1922870at2759"/>
<comment type="caution">
    <text evidence="1">The sequence shown here is derived from an EMBL/GenBank/DDBJ whole genome shotgun (WGS) entry which is preliminary data.</text>
</comment>
<evidence type="ECO:0000313" key="2">
    <source>
        <dbReference type="Proteomes" id="UP000325315"/>
    </source>
</evidence>
<protein>
    <submittedName>
        <fullName evidence="1">Putative Transposon TX1</fullName>
    </submittedName>
</protein>
<dbReference type="Proteomes" id="UP000325315">
    <property type="component" value="Unassembled WGS sequence"/>
</dbReference>
<dbReference type="AlphaFoldDB" id="A0A5B6WJN1"/>
<name>A0A5B6WJN1_9ROSI</name>
<organism evidence="1 2">
    <name type="scientific">Gossypium australe</name>
    <dbReference type="NCBI Taxonomy" id="47621"/>
    <lineage>
        <taxon>Eukaryota</taxon>
        <taxon>Viridiplantae</taxon>
        <taxon>Streptophyta</taxon>
        <taxon>Embryophyta</taxon>
        <taxon>Tracheophyta</taxon>
        <taxon>Spermatophyta</taxon>
        <taxon>Magnoliopsida</taxon>
        <taxon>eudicotyledons</taxon>
        <taxon>Gunneridae</taxon>
        <taxon>Pentapetalae</taxon>
        <taxon>rosids</taxon>
        <taxon>malvids</taxon>
        <taxon>Malvales</taxon>
        <taxon>Malvaceae</taxon>
        <taxon>Malvoideae</taxon>
        <taxon>Gossypium</taxon>
    </lineage>
</organism>
<reference evidence="2" key="1">
    <citation type="journal article" date="2019" name="Plant Biotechnol. J.">
        <title>Genome sequencing of the Australian wild diploid species Gossypium australe highlights disease resistance and delayed gland morphogenesis.</title>
        <authorList>
            <person name="Cai Y."/>
            <person name="Cai X."/>
            <person name="Wang Q."/>
            <person name="Wang P."/>
            <person name="Zhang Y."/>
            <person name="Cai C."/>
            <person name="Xu Y."/>
            <person name="Wang K."/>
            <person name="Zhou Z."/>
            <person name="Wang C."/>
            <person name="Geng S."/>
            <person name="Li B."/>
            <person name="Dong Q."/>
            <person name="Hou Y."/>
            <person name="Wang H."/>
            <person name="Ai P."/>
            <person name="Liu Z."/>
            <person name="Yi F."/>
            <person name="Sun M."/>
            <person name="An G."/>
            <person name="Cheng J."/>
            <person name="Zhang Y."/>
            <person name="Shi Q."/>
            <person name="Xie Y."/>
            <person name="Shi X."/>
            <person name="Chang Y."/>
            <person name="Huang F."/>
            <person name="Chen Y."/>
            <person name="Hong S."/>
            <person name="Mi L."/>
            <person name="Sun Q."/>
            <person name="Zhang L."/>
            <person name="Zhou B."/>
            <person name="Peng R."/>
            <person name="Zhang X."/>
            <person name="Liu F."/>
        </authorList>
    </citation>
    <scope>NUCLEOTIDE SEQUENCE [LARGE SCALE GENOMIC DNA]</scope>
    <source>
        <strain evidence="2">cv. PA1801</strain>
    </source>
</reference>
<proteinExistence type="predicted"/>
<evidence type="ECO:0000313" key="1">
    <source>
        <dbReference type="EMBL" id="KAA3481277.1"/>
    </source>
</evidence>
<sequence length="175" mass="20384">MFDSLGKLTQDLKVWNKHVYELESILHHGEILWKQKSEMRLVKVWKQEQKFFHTRTLLRKKNNCIISIHNSDGNWTYDPTKDIEDEANKFFQMLYRQIPAPLGKLPHSGFPQLNSVDISFFGRPVSNVEIKDAPFDMAPIKAPDSEGFHALFFKKQWVTIGGGSESGYIWPILTY</sequence>
<accession>A0A5B6WJN1</accession>
<gene>
    <name evidence="1" type="ORF">EPI10_021652</name>
</gene>
<dbReference type="EMBL" id="SMMG02000003">
    <property type="protein sequence ID" value="KAA3481277.1"/>
    <property type="molecule type" value="Genomic_DNA"/>
</dbReference>
<keyword evidence="2" id="KW-1185">Reference proteome</keyword>